<dbReference type="Proteomes" id="UP001501237">
    <property type="component" value="Unassembled WGS sequence"/>
</dbReference>
<dbReference type="InterPro" id="IPR000675">
    <property type="entry name" value="Cutinase/axe"/>
</dbReference>
<gene>
    <name evidence="6" type="ORF">GCM10010468_03540</name>
</gene>
<dbReference type="SUPFAM" id="SSF53474">
    <property type="entry name" value="alpha/beta-Hydrolases"/>
    <property type="match status" value="1"/>
</dbReference>
<keyword evidence="7" id="KW-1185">Reference proteome</keyword>
<keyword evidence="2" id="KW-0719">Serine esterase</keyword>
<keyword evidence="5" id="KW-0732">Signal</keyword>
<dbReference type="SMART" id="SM01110">
    <property type="entry name" value="Cutinase"/>
    <property type="match status" value="1"/>
</dbReference>
<protein>
    <submittedName>
        <fullName evidence="6">Cutinase family protein</fullName>
    </submittedName>
</protein>
<comment type="similarity">
    <text evidence="1">Belongs to the cutinase family.</text>
</comment>
<evidence type="ECO:0000256" key="5">
    <source>
        <dbReference type="SAM" id="SignalP"/>
    </source>
</evidence>
<dbReference type="PANTHER" id="PTHR33630">
    <property type="entry name" value="CUTINASE RV1984C-RELATED-RELATED"/>
    <property type="match status" value="1"/>
</dbReference>
<dbReference type="InterPro" id="IPR029058">
    <property type="entry name" value="AB_hydrolase_fold"/>
</dbReference>
<proteinExistence type="inferred from homology"/>
<dbReference type="EMBL" id="BAAAUV010000001">
    <property type="protein sequence ID" value="GAA3193976.1"/>
    <property type="molecule type" value="Genomic_DNA"/>
</dbReference>
<evidence type="ECO:0000256" key="4">
    <source>
        <dbReference type="ARBA" id="ARBA00023157"/>
    </source>
</evidence>
<name>A0ABP6PZB6_9ACTN</name>
<feature type="signal peptide" evidence="5">
    <location>
        <begin position="1"/>
        <end position="34"/>
    </location>
</feature>
<keyword evidence="4" id="KW-1015">Disulfide bond</keyword>
<organism evidence="6 7">
    <name type="scientific">Actinocorallia longicatena</name>
    <dbReference type="NCBI Taxonomy" id="111803"/>
    <lineage>
        <taxon>Bacteria</taxon>
        <taxon>Bacillati</taxon>
        <taxon>Actinomycetota</taxon>
        <taxon>Actinomycetes</taxon>
        <taxon>Streptosporangiales</taxon>
        <taxon>Thermomonosporaceae</taxon>
        <taxon>Actinocorallia</taxon>
    </lineage>
</organism>
<dbReference type="PANTHER" id="PTHR33630:SF9">
    <property type="entry name" value="CUTINASE 4"/>
    <property type="match status" value="1"/>
</dbReference>
<dbReference type="Pfam" id="PF01083">
    <property type="entry name" value="Cutinase"/>
    <property type="match status" value="1"/>
</dbReference>
<feature type="chain" id="PRO_5045431516" evidence="5">
    <location>
        <begin position="35"/>
        <end position="240"/>
    </location>
</feature>
<comment type="caution">
    <text evidence="6">The sequence shown here is derived from an EMBL/GenBank/DDBJ whole genome shotgun (WGS) entry which is preliminary data.</text>
</comment>
<sequence length="240" mass="25231">MVESRVIRTAAHAAALVTLTSGVSVIAPALPASAADCKPVSVISSRGTFEPQSGSWLQKPIGDKIANALPGRTKYTELVYPAAPNFDTSPEAGVTALIKLLNDESAACPDQRYILIGYSQGAQVTGDSLVPPAGRLVGKNAGEVSVTVPGRIAAIVLYGDPRFVAGEPYNAGTFEPGKSGDKPRTKGELAAYASRMKDYCEKSDFVCQGSTGNPISHLFYFFNGMNDQGAQFAVQQIQNS</sequence>
<evidence type="ECO:0000256" key="3">
    <source>
        <dbReference type="ARBA" id="ARBA00022801"/>
    </source>
</evidence>
<reference evidence="7" key="1">
    <citation type="journal article" date="2019" name="Int. J. Syst. Evol. Microbiol.">
        <title>The Global Catalogue of Microorganisms (GCM) 10K type strain sequencing project: providing services to taxonomists for standard genome sequencing and annotation.</title>
        <authorList>
            <consortium name="The Broad Institute Genomics Platform"/>
            <consortium name="The Broad Institute Genome Sequencing Center for Infectious Disease"/>
            <person name="Wu L."/>
            <person name="Ma J."/>
        </authorList>
    </citation>
    <scope>NUCLEOTIDE SEQUENCE [LARGE SCALE GENOMIC DNA]</scope>
    <source>
        <strain evidence="7">JCM 9377</strain>
    </source>
</reference>
<evidence type="ECO:0000256" key="2">
    <source>
        <dbReference type="ARBA" id="ARBA00022487"/>
    </source>
</evidence>
<evidence type="ECO:0000313" key="7">
    <source>
        <dbReference type="Proteomes" id="UP001501237"/>
    </source>
</evidence>
<evidence type="ECO:0000256" key="1">
    <source>
        <dbReference type="ARBA" id="ARBA00007534"/>
    </source>
</evidence>
<dbReference type="RefSeq" id="WP_344821354.1">
    <property type="nucleotide sequence ID" value="NZ_BAAAUV010000001.1"/>
</dbReference>
<evidence type="ECO:0000313" key="6">
    <source>
        <dbReference type="EMBL" id="GAA3193976.1"/>
    </source>
</evidence>
<accession>A0ABP6PZB6</accession>
<keyword evidence="3" id="KW-0378">Hydrolase</keyword>
<dbReference type="Gene3D" id="3.40.50.1820">
    <property type="entry name" value="alpha/beta hydrolase"/>
    <property type="match status" value="1"/>
</dbReference>